<dbReference type="CDD" id="cd17039">
    <property type="entry name" value="Ubl_ubiquitin_like"/>
    <property type="match status" value="1"/>
</dbReference>
<feature type="compositionally biased region" description="Acidic residues" evidence="1">
    <location>
        <begin position="180"/>
        <end position="189"/>
    </location>
</feature>
<protein>
    <recommendedName>
        <fullName evidence="2">Ubiquitin-like domain-containing protein</fullName>
    </recommendedName>
</protein>
<comment type="caution">
    <text evidence="3">The sequence shown here is derived from an EMBL/GenBank/DDBJ whole genome shotgun (WGS) entry which is preliminary data.</text>
</comment>
<keyword evidence="4" id="KW-1185">Reference proteome</keyword>
<evidence type="ECO:0000256" key="1">
    <source>
        <dbReference type="SAM" id="MobiDB-lite"/>
    </source>
</evidence>
<dbReference type="EMBL" id="CATQJA010002657">
    <property type="protein sequence ID" value="CAJ0579542.1"/>
    <property type="molecule type" value="Genomic_DNA"/>
</dbReference>
<feature type="domain" description="Ubiquitin-like" evidence="2">
    <location>
        <begin position="5"/>
        <end position="81"/>
    </location>
</feature>
<feature type="region of interest" description="Disordered" evidence="1">
    <location>
        <begin position="86"/>
        <end position="213"/>
    </location>
</feature>
<dbReference type="InterPro" id="IPR029071">
    <property type="entry name" value="Ubiquitin-like_domsf"/>
</dbReference>
<reference evidence="3" key="1">
    <citation type="submission" date="2023-06" db="EMBL/GenBank/DDBJ databases">
        <authorList>
            <person name="Delattre M."/>
        </authorList>
    </citation>
    <scope>NUCLEOTIDE SEQUENCE</scope>
    <source>
        <strain evidence="3">AF72</strain>
    </source>
</reference>
<sequence>MELCFNIHVRTVLGAQFTQKVFPFDTVAELKSHLVKKTRLECHKIALVFCGQELCPETAPLSSFGIQPDSTLRLVVVARSGPARNITQPSVSRVDSAVSENERSRRGCSATEDTSAKESSAGELTEHDETDKQTRLTRLAEAVYSGRHSRRQRLNSVSAGKGRDEVHGPVEVSEKTTISVEDEEEEIIQDDAQAPLESSDGPLNASDPSEMSSGMIICDLSNEFRKIRVRRRHHMPVVGRARSKPRKKTGSSSDEREGEAEPEENYMFTMPPLRRPLPPQKSRQLPLK</sequence>
<evidence type="ECO:0000259" key="2">
    <source>
        <dbReference type="PROSITE" id="PS50053"/>
    </source>
</evidence>
<dbReference type="PROSITE" id="PS50053">
    <property type="entry name" value="UBIQUITIN_2"/>
    <property type="match status" value="1"/>
</dbReference>
<dbReference type="SMART" id="SM00213">
    <property type="entry name" value="UBQ"/>
    <property type="match status" value="1"/>
</dbReference>
<feature type="region of interest" description="Disordered" evidence="1">
    <location>
        <begin position="228"/>
        <end position="288"/>
    </location>
</feature>
<dbReference type="Proteomes" id="UP001177023">
    <property type="component" value="Unassembled WGS sequence"/>
</dbReference>
<dbReference type="AlphaFoldDB" id="A0AA36G550"/>
<feature type="non-terminal residue" evidence="3">
    <location>
        <position position="1"/>
    </location>
</feature>
<evidence type="ECO:0000313" key="4">
    <source>
        <dbReference type="Proteomes" id="UP001177023"/>
    </source>
</evidence>
<dbReference type="SUPFAM" id="SSF54236">
    <property type="entry name" value="Ubiquitin-like"/>
    <property type="match status" value="1"/>
</dbReference>
<feature type="compositionally biased region" description="Basic and acidic residues" evidence="1">
    <location>
        <begin position="161"/>
        <end position="174"/>
    </location>
</feature>
<feature type="compositionally biased region" description="Basic and acidic residues" evidence="1">
    <location>
        <begin position="124"/>
        <end position="134"/>
    </location>
</feature>
<accession>A0AA36G550</accession>
<dbReference type="Pfam" id="PF00240">
    <property type="entry name" value="ubiquitin"/>
    <property type="match status" value="1"/>
</dbReference>
<feature type="compositionally biased region" description="Basic residues" evidence="1">
    <location>
        <begin position="228"/>
        <end position="249"/>
    </location>
</feature>
<proteinExistence type="predicted"/>
<evidence type="ECO:0000313" key="3">
    <source>
        <dbReference type="EMBL" id="CAJ0579542.1"/>
    </source>
</evidence>
<dbReference type="InterPro" id="IPR000626">
    <property type="entry name" value="Ubiquitin-like_dom"/>
</dbReference>
<gene>
    <name evidence="3" type="ORF">MSPICULIGERA_LOCUS17756</name>
</gene>
<organism evidence="3 4">
    <name type="scientific">Mesorhabditis spiculigera</name>
    <dbReference type="NCBI Taxonomy" id="96644"/>
    <lineage>
        <taxon>Eukaryota</taxon>
        <taxon>Metazoa</taxon>
        <taxon>Ecdysozoa</taxon>
        <taxon>Nematoda</taxon>
        <taxon>Chromadorea</taxon>
        <taxon>Rhabditida</taxon>
        <taxon>Rhabditina</taxon>
        <taxon>Rhabditomorpha</taxon>
        <taxon>Rhabditoidea</taxon>
        <taxon>Rhabditidae</taxon>
        <taxon>Mesorhabditinae</taxon>
        <taxon>Mesorhabditis</taxon>
    </lineage>
</organism>
<dbReference type="Gene3D" id="3.10.20.90">
    <property type="entry name" value="Phosphatidylinositol 3-kinase Catalytic Subunit, Chain A, domain 1"/>
    <property type="match status" value="1"/>
</dbReference>
<name>A0AA36G550_9BILA</name>